<proteinExistence type="predicted"/>
<dbReference type="InterPro" id="IPR001623">
    <property type="entry name" value="DnaJ_domain"/>
</dbReference>
<keyword evidence="2" id="KW-0677">Repeat</keyword>
<feature type="region of interest" description="Disordered" evidence="6">
    <location>
        <begin position="71"/>
        <end position="103"/>
    </location>
</feature>
<dbReference type="SMART" id="SM00271">
    <property type="entry name" value="DnaJ"/>
    <property type="match status" value="1"/>
</dbReference>
<dbReference type="InterPro" id="IPR002939">
    <property type="entry name" value="DnaJ_C"/>
</dbReference>
<dbReference type="InterPro" id="IPR036410">
    <property type="entry name" value="HSP_DnaJ_Cys-rich_dom_sf"/>
</dbReference>
<name>A0ABN7SG95_OIKDI</name>
<gene>
    <name evidence="9" type="ORF">OKIOD_LOCUS6488</name>
</gene>
<dbReference type="Pfam" id="PF00226">
    <property type="entry name" value="DnaJ"/>
    <property type="match status" value="1"/>
</dbReference>
<dbReference type="CDD" id="cd06257">
    <property type="entry name" value="DnaJ"/>
    <property type="match status" value="1"/>
</dbReference>
<protein>
    <submittedName>
        <fullName evidence="9">Oidioi.mRNA.OKI2018_I69.XSR.g14930.t1.cds</fullName>
    </submittedName>
</protein>
<feature type="region of interest" description="Disordered" evidence="6">
    <location>
        <begin position="371"/>
        <end position="392"/>
    </location>
</feature>
<dbReference type="PROSITE" id="PS00636">
    <property type="entry name" value="DNAJ_1"/>
    <property type="match status" value="1"/>
</dbReference>
<dbReference type="Proteomes" id="UP001158576">
    <property type="component" value="Chromosome XSR"/>
</dbReference>
<evidence type="ECO:0000313" key="10">
    <source>
        <dbReference type="Proteomes" id="UP001158576"/>
    </source>
</evidence>
<dbReference type="PANTHER" id="PTHR43888">
    <property type="entry name" value="DNAJ-LIKE-2, ISOFORM A-RELATED"/>
    <property type="match status" value="1"/>
</dbReference>
<dbReference type="Gene3D" id="2.60.260.20">
    <property type="entry name" value="Urease metallochaperone UreE, N-terminal domain"/>
    <property type="match status" value="2"/>
</dbReference>
<dbReference type="InterPro" id="IPR036869">
    <property type="entry name" value="J_dom_sf"/>
</dbReference>
<dbReference type="Gene3D" id="1.10.287.110">
    <property type="entry name" value="DnaJ domain"/>
    <property type="match status" value="1"/>
</dbReference>
<dbReference type="Pfam" id="PF01556">
    <property type="entry name" value="DnaJ_C"/>
    <property type="match status" value="1"/>
</dbReference>
<dbReference type="EMBL" id="OU015569">
    <property type="protein sequence ID" value="CAG5097092.1"/>
    <property type="molecule type" value="Genomic_DNA"/>
</dbReference>
<keyword evidence="3 5" id="KW-0863">Zinc-finger</keyword>
<evidence type="ECO:0000256" key="1">
    <source>
        <dbReference type="ARBA" id="ARBA00022723"/>
    </source>
</evidence>
<keyword evidence="10" id="KW-1185">Reference proteome</keyword>
<feature type="domain" description="CR-type" evidence="8">
    <location>
        <begin position="119"/>
        <end position="198"/>
    </location>
</feature>
<dbReference type="InterPro" id="IPR044713">
    <property type="entry name" value="DNJA1/2-like"/>
</dbReference>
<dbReference type="CDD" id="cd10719">
    <property type="entry name" value="DnaJ_zf"/>
    <property type="match status" value="1"/>
</dbReference>
<dbReference type="SUPFAM" id="SSF46565">
    <property type="entry name" value="Chaperone J-domain"/>
    <property type="match status" value="1"/>
</dbReference>
<evidence type="ECO:0000313" key="9">
    <source>
        <dbReference type="EMBL" id="CAG5097092.1"/>
    </source>
</evidence>
<dbReference type="Gene3D" id="2.10.230.10">
    <property type="entry name" value="Heat shock protein DnaJ, cysteine-rich domain"/>
    <property type="match status" value="1"/>
</dbReference>
<dbReference type="PROSITE" id="PS50076">
    <property type="entry name" value="DNAJ_2"/>
    <property type="match status" value="1"/>
</dbReference>
<dbReference type="InterPro" id="IPR001305">
    <property type="entry name" value="HSP_DnaJ_Cys-rich_dom"/>
</dbReference>
<keyword evidence="4 5" id="KW-0862">Zinc</keyword>
<dbReference type="InterPro" id="IPR018253">
    <property type="entry name" value="DnaJ_domain_CS"/>
</dbReference>
<dbReference type="SUPFAM" id="SSF49493">
    <property type="entry name" value="HSP40/DnaJ peptide-binding domain"/>
    <property type="match status" value="2"/>
</dbReference>
<evidence type="ECO:0000256" key="5">
    <source>
        <dbReference type="PROSITE-ProRule" id="PRU00546"/>
    </source>
</evidence>
<evidence type="ECO:0000256" key="2">
    <source>
        <dbReference type="ARBA" id="ARBA00022737"/>
    </source>
</evidence>
<dbReference type="PRINTS" id="PR00625">
    <property type="entry name" value="JDOMAIN"/>
</dbReference>
<feature type="domain" description="J" evidence="7">
    <location>
        <begin position="12"/>
        <end position="74"/>
    </location>
</feature>
<evidence type="ECO:0000256" key="3">
    <source>
        <dbReference type="ARBA" id="ARBA00022771"/>
    </source>
</evidence>
<evidence type="ECO:0000256" key="4">
    <source>
        <dbReference type="ARBA" id="ARBA00022833"/>
    </source>
</evidence>
<dbReference type="SUPFAM" id="SSF57938">
    <property type="entry name" value="DnaJ/Hsp40 cysteine-rich domain"/>
    <property type="match status" value="1"/>
</dbReference>
<feature type="compositionally biased region" description="Low complexity" evidence="6">
    <location>
        <begin position="83"/>
        <end position="96"/>
    </location>
</feature>
<sequence>MPRWPSMATNMKFYKALEIEKTATEDEIRKAYRKLVLKFHPDKNPKGIDRYKEIQAAYQVLSNPAQRKLYDTYGERGPMPRAQQKQQNSQFGQQNLNKKERSKDVVHHLKVSLDEMFDGVEKKLSLNRRRVCEKCLGAGGFGQQVMCRVCSGIGVTYRQLQTSHGMVMPVPCGMCNATGKQYVQSCTECHGRRYWQEKKIMTVAVDKGMNEGKMITLRGEADQEYNKDTGDIIIDIIAKDHATFERHGNDMFTKQRIGIRNACLGFTKNIKLPGKKNNWIKITSGTQSLNDCQLYMIEKEGFPVYRDPFRRGNLIIQILIDPITLKGLSPSQEKNVDRIKKLFNVLDFEEKHPDATEVTAVRFDHRRHTRPWPTVWNQDDDGPHSGIRCQNQ</sequence>
<accession>A0ABN7SG95</accession>
<evidence type="ECO:0000259" key="7">
    <source>
        <dbReference type="PROSITE" id="PS50076"/>
    </source>
</evidence>
<dbReference type="PROSITE" id="PS51188">
    <property type="entry name" value="ZF_CR"/>
    <property type="match status" value="1"/>
</dbReference>
<organism evidence="9 10">
    <name type="scientific">Oikopleura dioica</name>
    <name type="common">Tunicate</name>
    <dbReference type="NCBI Taxonomy" id="34765"/>
    <lineage>
        <taxon>Eukaryota</taxon>
        <taxon>Metazoa</taxon>
        <taxon>Chordata</taxon>
        <taxon>Tunicata</taxon>
        <taxon>Appendicularia</taxon>
        <taxon>Copelata</taxon>
        <taxon>Oikopleuridae</taxon>
        <taxon>Oikopleura</taxon>
    </lineage>
</organism>
<reference evidence="9 10" key="1">
    <citation type="submission" date="2021-04" db="EMBL/GenBank/DDBJ databases">
        <authorList>
            <person name="Bliznina A."/>
        </authorList>
    </citation>
    <scope>NUCLEOTIDE SEQUENCE [LARGE SCALE GENOMIC DNA]</scope>
</reference>
<evidence type="ECO:0000256" key="6">
    <source>
        <dbReference type="SAM" id="MobiDB-lite"/>
    </source>
</evidence>
<evidence type="ECO:0000259" key="8">
    <source>
        <dbReference type="PROSITE" id="PS51188"/>
    </source>
</evidence>
<keyword evidence="1 5" id="KW-0479">Metal-binding</keyword>
<feature type="zinc finger region" description="CR-type" evidence="5">
    <location>
        <begin position="119"/>
        <end position="198"/>
    </location>
</feature>
<dbReference type="InterPro" id="IPR008971">
    <property type="entry name" value="HSP40/DnaJ_pept-bd"/>
</dbReference>